<proteinExistence type="predicted"/>
<gene>
    <name evidence="2" type="ORF">SAMN04488693_101321</name>
</gene>
<reference evidence="2 3" key="1">
    <citation type="submission" date="2016-10" db="EMBL/GenBank/DDBJ databases">
        <authorList>
            <person name="de Groot N.N."/>
        </authorList>
    </citation>
    <scope>NUCLEOTIDE SEQUENCE [LARGE SCALE GENOMIC DNA]</scope>
    <source>
        <strain evidence="2 3">NP_1H</strain>
    </source>
</reference>
<dbReference type="AlphaFoldDB" id="A0A1G8CM74"/>
<feature type="transmembrane region" description="Helical" evidence="1">
    <location>
        <begin position="40"/>
        <end position="62"/>
    </location>
</feature>
<keyword evidence="3" id="KW-1185">Reference proteome</keyword>
<accession>A0A1G8CM74</accession>
<dbReference type="STRING" id="335973.SAMN04488693_101321"/>
<evidence type="ECO:0000313" key="3">
    <source>
        <dbReference type="Proteomes" id="UP000199258"/>
    </source>
</evidence>
<dbReference type="Proteomes" id="UP000199258">
    <property type="component" value="Unassembled WGS sequence"/>
</dbReference>
<evidence type="ECO:0000313" key="2">
    <source>
        <dbReference type="EMBL" id="SDH46535.1"/>
    </source>
</evidence>
<name>A0A1G8CM74_9MICC</name>
<feature type="transmembrane region" description="Helical" evidence="1">
    <location>
        <begin position="6"/>
        <end position="28"/>
    </location>
</feature>
<dbReference type="EMBL" id="FNDT01000001">
    <property type="protein sequence ID" value="SDH46535.1"/>
    <property type="molecule type" value="Genomic_DNA"/>
</dbReference>
<keyword evidence="1" id="KW-0472">Membrane</keyword>
<sequence>MEELVGDAIMGIVVASAVVHSASFLLVLGSTGRRGAVARIGMLVGSLVPLLGPVLAIVTAWASRGRR</sequence>
<keyword evidence="1" id="KW-1133">Transmembrane helix</keyword>
<dbReference type="RefSeq" id="WP_071416379.1">
    <property type="nucleotide sequence ID" value="NZ_FNDT01000001.1"/>
</dbReference>
<keyword evidence="1" id="KW-0812">Transmembrane</keyword>
<evidence type="ECO:0000256" key="1">
    <source>
        <dbReference type="SAM" id="Phobius"/>
    </source>
</evidence>
<organism evidence="2 3">
    <name type="scientific">Arthrobacter subterraneus</name>
    <dbReference type="NCBI Taxonomy" id="335973"/>
    <lineage>
        <taxon>Bacteria</taxon>
        <taxon>Bacillati</taxon>
        <taxon>Actinomycetota</taxon>
        <taxon>Actinomycetes</taxon>
        <taxon>Micrococcales</taxon>
        <taxon>Micrococcaceae</taxon>
        <taxon>Arthrobacter</taxon>
    </lineage>
</organism>
<protein>
    <submittedName>
        <fullName evidence="2">Uncharacterized protein</fullName>
    </submittedName>
</protein>